<gene>
    <name evidence="1" type="ORF">EZI54_23170</name>
</gene>
<organism evidence="1 2">
    <name type="scientific">Marinobacter halodurans</name>
    <dbReference type="NCBI Taxonomy" id="2528979"/>
    <lineage>
        <taxon>Bacteria</taxon>
        <taxon>Pseudomonadati</taxon>
        <taxon>Pseudomonadota</taxon>
        <taxon>Gammaproteobacteria</taxon>
        <taxon>Pseudomonadales</taxon>
        <taxon>Marinobacteraceae</taxon>
        <taxon>Marinobacter</taxon>
    </lineage>
</organism>
<evidence type="ECO:0000313" key="2">
    <source>
        <dbReference type="Proteomes" id="UP000313645"/>
    </source>
</evidence>
<reference evidence="1 2" key="1">
    <citation type="submission" date="2019-02" db="EMBL/GenBank/DDBJ databases">
        <title>Marinobacter halodurans sp. nov., a marine bacterium isolated from sea tidal flat.</title>
        <authorList>
            <person name="Yoo Y."/>
            <person name="Lee D.W."/>
            <person name="Kim B.S."/>
            <person name="Kim J.-J."/>
        </authorList>
    </citation>
    <scope>NUCLEOTIDE SEQUENCE [LARGE SCALE GENOMIC DNA]</scope>
    <source>
        <strain evidence="1 2">YJ-S3-2</strain>
    </source>
</reference>
<proteinExistence type="predicted"/>
<dbReference type="EMBL" id="SJDL01000085">
    <property type="protein sequence ID" value="TBW46420.1"/>
    <property type="molecule type" value="Genomic_DNA"/>
</dbReference>
<accession>A0ABY1ZG59</accession>
<dbReference type="RefSeq" id="WP_131484232.1">
    <property type="nucleotide sequence ID" value="NZ_SJDL01000085.1"/>
</dbReference>
<sequence length="87" mass="10239">MKMQRLTQEEVFELIDSLDCEIIEFERVRPHNKGEIRRKDSMDRAAFKKMVAEAMEEEHQPGGDIEVRIPSSNEILVGHHDGIYWLE</sequence>
<protein>
    <submittedName>
        <fullName evidence="1">Uncharacterized protein</fullName>
    </submittedName>
</protein>
<comment type="caution">
    <text evidence="1">The sequence shown here is derived from an EMBL/GenBank/DDBJ whole genome shotgun (WGS) entry which is preliminary data.</text>
</comment>
<name>A0ABY1ZG59_9GAMM</name>
<evidence type="ECO:0000313" key="1">
    <source>
        <dbReference type="EMBL" id="TBW46420.1"/>
    </source>
</evidence>
<keyword evidence="2" id="KW-1185">Reference proteome</keyword>
<dbReference type="Proteomes" id="UP000313645">
    <property type="component" value="Unassembled WGS sequence"/>
</dbReference>